<dbReference type="GO" id="GO:0051897">
    <property type="term" value="P:positive regulation of phosphatidylinositol 3-kinase/protein kinase B signal transduction"/>
    <property type="evidence" value="ECO:0007669"/>
    <property type="project" value="TreeGrafter"/>
</dbReference>
<feature type="compositionally biased region" description="Basic and acidic residues" evidence="3">
    <location>
        <begin position="163"/>
        <end position="178"/>
    </location>
</feature>
<feature type="domain" description="Insulin-like" evidence="4">
    <location>
        <begin position="25"/>
        <end position="80"/>
    </location>
</feature>
<name>A0A0U2JER8_ASTRU</name>
<dbReference type="GO" id="GO:0048009">
    <property type="term" value="P:insulin-like growth factor receptor signaling pathway"/>
    <property type="evidence" value="ECO:0007669"/>
    <property type="project" value="TreeGrafter"/>
</dbReference>
<accession>A0A0U2JER8</accession>
<sequence length="343" mass="38120">MNQYQLIVLFEVLAHASMLNYASPVQLCGRELTETLRSICGDRGYYSPGQSFSRRAPTHDGIATRCCQSLCESSILETYCNLPAPPSQTQPSTAAPTTTTKMAPLTEDRRTKDVVVDYSDQLATEGSQMSRVDGVLTHDTVTNRSKTTTESNEGSYDNEEGAPYDKPDDSSPSERGESIQDEDNEVNKPEPNNIRDNSKERGRNRTHKGVSSERRANNSRRRGLSSERRGSSSSRREEKLRRRRQRHRERELREQRKQSNSKRKSKGDKKDHSVAATTPLAVQERPLKNGGRNSTSGEHSSVNGTETDTAGAGSPEVKKDDLITTITAVLSDMIGFQPDNGNR</sequence>
<evidence type="ECO:0000313" key="5">
    <source>
        <dbReference type="EMBL" id="ALJ99973.1"/>
    </source>
</evidence>
<dbReference type="InterPro" id="IPR022353">
    <property type="entry name" value="Insulin_CS"/>
</dbReference>
<dbReference type="Gene3D" id="1.10.100.10">
    <property type="entry name" value="Insulin-like"/>
    <property type="match status" value="1"/>
</dbReference>
<feature type="compositionally biased region" description="Basic and acidic residues" evidence="3">
    <location>
        <begin position="224"/>
        <end position="240"/>
    </location>
</feature>
<dbReference type="EMBL" id="KT601731">
    <property type="protein sequence ID" value="ALJ99973.1"/>
    <property type="molecule type" value="mRNA"/>
</dbReference>
<dbReference type="PRINTS" id="PR00276">
    <property type="entry name" value="INSULINFAMLY"/>
</dbReference>
<evidence type="ECO:0000256" key="1">
    <source>
        <dbReference type="ARBA" id="ARBA00009034"/>
    </source>
</evidence>
<evidence type="ECO:0000259" key="4">
    <source>
        <dbReference type="SMART" id="SM00078"/>
    </source>
</evidence>
<dbReference type="GO" id="GO:0008283">
    <property type="term" value="P:cell population proliferation"/>
    <property type="evidence" value="ECO:0007669"/>
    <property type="project" value="TreeGrafter"/>
</dbReference>
<dbReference type="GO" id="GO:0043066">
    <property type="term" value="P:negative regulation of apoptotic process"/>
    <property type="evidence" value="ECO:0007669"/>
    <property type="project" value="TreeGrafter"/>
</dbReference>
<dbReference type="SMART" id="SM00078">
    <property type="entry name" value="IlGF"/>
    <property type="match status" value="1"/>
</dbReference>
<comment type="similarity">
    <text evidence="1">Belongs to the insulin family.</text>
</comment>
<dbReference type="RefSeq" id="XP_033629285.1">
    <property type="nucleotide sequence ID" value="XM_033773394.1"/>
</dbReference>
<dbReference type="InterPro" id="IPR036438">
    <property type="entry name" value="Insulin-like_sf"/>
</dbReference>
<proteinExistence type="evidence at transcript level"/>
<dbReference type="GeneID" id="117291581"/>
<dbReference type="GO" id="GO:0005179">
    <property type="term" value="F:hormone activity"/>
    <property type="evidence" value="ECO:0007669"/>
    <property type="project" value="InterPro"/>
</dbReference>
<dbReference type="PANTHER" id="PTHR46845:SF1">
    <property type="entry name" value="INSULIN-LIKE GROWTH FACTOR I"/>
    <property type="match status" value="1"/>
</dbReference>
<dbReference type="AlphaFoldDB" id="A0A0U2JER8"/>
<feature type="compositionally biased region" description="Low complexity" evidence="3">
    <location>
        <begin position="89"/>
        <end position="100"/>
    </location>
</feature>
<reference evidence="5" key="1">
    <citation type="submission" date="2015-08" db="EMBL/GenBank/DDBJ databases">
        <authorList>
            <person name="Babu N.S."/>
            <person name="Beckwith C.J."/>
            <person name="Beseler K.G."/>
            <person name="Brison A."/>
            <person name="Carone J.V."/>
            <person name="Caskin T.P."/>
            <person name="Diamond M."/>
            <person name="Durham M.E."/>
            <person name="Foxe J.M."/>
            <person name="Go M."/>
            <person name="Henderson B.A."/>
            <person name="Jones I.B."/>
            <person name="McGettigan J.A."/>
            <person name="Micheletti S.J."/>
            <person name="Nasrallah M.E."/>
            <person name="Ortiz D."/>
            <person name="Piller C.R."/>
            <person name="Privatt S.R."/>
            <person name="Schneider S.L."/>
            <person name="Sharp S."/>
            <person name="Smith T.C."/>
            <person name="Stanton J.D."/>
            <person name="Ullery H.E."/>
            <person name="Wilson R.J."/>
            <person name="Serrano M.G."/>
            <person name="Buck G."/>
            <person name="Lee V."/>
            <person name="Wang Y."/>
            <person name="Carvalho R."/>
            <person name="Voegtly L."/>
            <person name="Shi R."/>
            <person name="Duckworth R."/>
            <person name="Johnson A."/>
            <person name="Loviza R."/>
            <person name="Walstead R."/>
            <person name="Shah Z."/>
            <person name="Kiflezghi M."/>
            <person name="Wade K."/>
            <person name="Ball S.L."/>
            <person name="Bradley K.W."/>
            <person name="Asai D.J."/>
            <person name="Bowman C.A."/>
            <person name="Russell D.A."/>
            <person name="Pope W.H."/>
            <person name="Jacobs-Sera D."/>
            <person name="Hendrix R.W."/>
            <person name="Hatfull G.F."/>
        </authorList>
    </citation>
    <scope>NUCLEOTIDE SEQUENCE</scope>
    <source>
        <tissue evidence="5">Radial nerve</tissue>
    </source>
</reference>
<dbReference type="SUPFAM" id="SSF56994">
    <property type="entry name" value="Insulin-like"/>
    <property type="match status" value="1"/>
</dbReference>
<feature type="region of interest" description="Disordered" evidence="3">
    <location>
        <begin position="85"/>
        <end position="113"/>
    </location>
</feature>
<dbReference type="InterPro" id="IPR022352">
    <property type="entry name" value="Ins/IGF/rlx"/>
</dbReference>
<dbReference type="OMA" id="IEGQTTW"/>
<dbReference type="PANTHER" id="PTHR46845">
    <property type="entry name" value="INSULIN-LIKE GROWTH FACTOR I"/>
    <property type="match status" value="1"/>
</dbReference>
<feature type="region of interest" description="Disordered" evidence="3">
    <location>
        <begin position="127"/>
        <end position="321"/>
    </location>
</feature>
<dbReference type="GO" id="GO:0005615">
    <property type="term" value="C:extracellular space"/>
    <property type="evidence" value="ECO:0007669"/>
    <property type="project" value="TreeGrafter"/>
</dbReference>
<dbReference type="InterPro" id="IPR016179">
    <property type="entry name" value="Insulin-like"/>
</dbReference>
<dbReference type="GO" id="GO:0008284">
    <property type="term" value="P:positive regulation of cell population proliferation"/>
    <property type="evidence" value="ECO:0007669"/>
    <property type="project" value="TreeGrafter"/>
</dbReference>
<keyword evidence="2" id="KW-1015">Disulfide bond</keyword>
<feature type="compositionally biased region" description="Polar residues" evidence="3">
    <location>
        <begin position="139"/>
        <end position="155"/>
    </location>
</feature>
<feature type="compositionally biased region" description="Basic and acidic residues" evidence="3">
    <location>
        <begin position="248"/>
        <end position="257"/>
    </location>
</feature>
<evidence type="ECO:0000256" key="3">
    <source>
        <dbReference type="SAM" id="MobiDB-lite"/>
    </source>
</evidence>
<organism evidence="5">
    <name type="scientific">Asterias rubens</name>
    <name type="common">Common European starfish</name>
    <name type="synonym">Asterias vulgaris</name>
    <dbReference type="NCBI Taxonomy" id="7604"/>
    <lineage>
        <taxon>Eukaryota</taxon>
        <taxon>Metazoa</taxon>
        <taxon>Echinodermata</taxon>
        <taxon>Eleutherozoa</taxon>
        <taxon>Asterozoa</taxon>
        <taxon>Asteroidea</taxon>
        <taxon>Forcipulatacea</taxon>
        <taxon>Forcipulatida</taxon>
        <taxon>Asteriidae</taxon>
        <taxon>Asterias</taxon>
    </lineage>
</organism>
<dbReference type="OrthoDB" id="10019596at2759"/>
<dbReference type="GO" id="GO:0005159">
    <property type="term" value="F:insulin-like growth factor receptor binding"/>
    <property type="evidence" value="ECO:0007669"/>
    <property type="project" value="TreeGrafter"/>
</dbReference>
<feature type="compositionally biased region" description="Polar residues" evidence="3">
    <location>
        <begin position="291"/>
        <end position="308"/>
    </location>
</feature>
<protein>
    <submittedName>
        <fullName evidence="5">Insulin-like growth factor-type 2</fullName>
    </submittedName>
</protein>
<dbReference type="PROSITE" id="PS00262">
    <property type="entry name" value="INSULIN"/>
    <property type="match status" value="1"/>
</dbReference>
<evidence type="ECO:0000256" key="2">
    <source>
        <dbReference type="ARBA" id="ARBA00023157"/>
    </source>
</evidence>